<organism evidence="3">
    <name type="scientific">Albugo laibachii Nc14</name>
    <dbReference type="NCBI Taxonomy" id="890382"/>
    <lineage>
        <taxon>Eukaryota</taxon>
        <taxon>Sar</taxon>
        <taxon>Stramenopiles</taxon>
        <taxon>Oomycota</taxon>
        <taxon>Peronosporomycetes</taxon>
        <taxon>Albuginales</taxon>
        <taxon>Albuginaceae</taxon>
        <taxon>Albugo</taxon>
    </lineage>
</organism>
<feature type="signal peptide" evidence="2">
    <location>
        <begin position="1"/>
        <end position="21"/>
    </location>
</feature>
<name>F0W2T6_9STRA</name>
<evidence type="ECO:0000256" key="2">
    <source>
        <dbReference type="SAM" id="SignalP"/>
    </source>
</evidence>
<feature type="region of interest" description="Disordered" evidence="1">
    <location>
        <begin position="152"/>
        <end position="175"/>
    </location>
</feature>
<proteinExistence type="predicted"/>
<keyword evidence="2" id="KW-0732">Signal</keyword>
<dbReference type="AlphaFoldDB" id="F0W2T6"/>
<reference evidence="3" key="2">
    <citation type="submission" date="2011-02" db="EMBL/GenBank/DDBJ databases">
        <authorList>
            <person name="MacLean D."/>
        </authorList>
    </citation>
    <scope>NUCLEOTIDE SEQUENCE</scope>
</reference>
<gene>
    <name evidence="3" type="primary">AlNc14C11G1316</name>
    <name evidence="3" type="ORF">ALNC14_015150</name>
</gene>
<dbReference type="EMBL" id="FR824056">
    <property type="protein sequence ID" value="CCA15372.1"/>
    <property type="molecule type" value="Genomic_DNA"/>
</dbReference>
<feature type="chain" id="PRO_5003263288" evidence="2">
    <location>
        <begin position="22"/>
        <end position="189"/>
    </location>
</feature>
<feature type="compositionally biased region" description="Basic and acidic residues" evidence="1">
    <location>
        <begin position="155"/>
        <end position="168"/>
    </location>
</feature>
<evidence type="ECO:0000313" key="3">
    <source>
        <dbReference type="EMBL" id="CCA15372.1"/>
    </source>
</evidence>
<protein>
    <submittedName>
        <fullName evidence="3">Uncharacterized protein AlNc14C11G1316</fullName>
    </submittedName>
</protein>
<reference evidence="3" key="1">
    <citation type="journal article" date="2011" name="PLoS Biol.">
        <title>Gene gain and loss during evolution of obligate parasitism in the white rust pathogen of Arabidopsis thaliana.</title>
        <authorList>
            <person name="Kemen E."/>
            <person name="Gardiner A."/>
            <person name="Schultz-Larsen T."/>
            <person name="Kemen A.C."/>
            <person name="Balmuth A.L."/>
            <person name="Robert-Seilaniantz A."/>
            <person name="Bailey K."/>
            <person name="Holub E."/>
            <person name="Studholme D.J."/>
            <person name="Maclean D."/>
            <person name="Jones J.D."/>
        </authorList>
    </citation>
    <scope>NUCLEOTIDE SEQUENCE</scope>
</reference>
<evidence type="ECO:0000256" key="1">
    <source>
        <dbReference type="SAM" id="MobiDB-lite"/>
    </source>
</evidence>
<accession>F0W2T6</accession>
<dbReference type="HOGENOM" id="CLU_123088_0_0_1"/>
<sequence>MARRNGVVLCTLCCVVINVYSQLTRPFTQVTIPQCDDEHIEACRMDCPRQYHDPERYLCPCYSKMSACLVQLGCSLAQKIKVMAFCTRKGYCKEGYCQYRRGDLTPRFDTRFEVFDLTSVKAPSTPCIDGCCPGNSSCTEDTTMLSVRLPGRRYRKEESRLPPREGDPRLGVNQDYNRMPYSIPLANIP</sequence>